<gene>
    <name evidence="2" type="ORF">BaRGS_00027238</name>
</gene>
<keyword evidence="1" id="KW-0732">Signal</keyword>
<comment type="caution">
    <text evidence="2">The sequence shown here is derived from an EMBL/GenBank/DDBJ whole genome shotgun (WGS) entry which is preliminary data.</text>
</comment>
<sequence>MPITVLSILIPRALSRPCLFRVINPDKGACARSGCGSSDVVCFLREWKSKTVVRWFQSVWERSAGKTYEEVTGGPLAYIEENRVRCDCSGPRLIVFRSLVHGGREIDVMRESGYEGGPPKPLSSLLAKLRLSETGDHN</sequence>
<evidence type="ECO:0000313" key="2">
    <source>
        <dbReference type="EMBL" id="KAK7481476.1"/>
    </source>
</evidence>
<accession>A0ABD0K2F6</accession>
<dbReference type="EMBL" id="JACVVK020000261">
    <property type="protein sequence ID" value="KAK7481476.1"/>
    <property type="molecule type" value="Genomic_DNA"/>
</dbReference>
<dbReference type="Proteomes" id="UP001519460">
    <property type="component" value="Unassembled WGS sequence"/>
</dbReference>
<reference evidence="2 3" key="1">
    <citation type="journal article" date="2023" name="Sci. Data">
        <title>Genome assembly of the Korean intertidal mud-creeper Batillaria attramentaria.</title>
        <authorList>
            <person name="Patra A.K."/>
            <person name="Ho P.T."/>
            <person name="Jun S."/>
            <person name="Lee S.J."/>
            <person name="Kim Y."/>
            <person name="Won Y.J."/>
        </authorList>
    </citation>
    <scope>NUCLEOTIDE SEQUENCE [LARGE SCALE GENOMIC DNA]</scope>
    <source>
        <strain evidence="2">Wonlab-2016</strain>
    </source>
</reference>
<organism evidence="2 3">
    <name type="scientific">Batillaria attramentaria</name>
    <dbReference type="NCBI Taxonomy" id="370345"/>
    <lineage>
        <taxon>Eukaryota</taxon>
        <taxon>Metazoa</taxon>
        <taxon>Spiralia</taxon>
        <taxon>Lophotrochozoa</taxon>
        <taxon>Mollusca</taxon>
        <taxon>Gastropoda</taxon>
        <taxon>Caenogastropoda</taxon>
        <taxon>Sorbeoconcha</taxon>
        <taxon>Cerithioidea</taxon>
        <taxon>Batillariidae</taxon>
        <taxon>Batillaria</taxon>
    </lineage>
</organism>
<protein>
    <submittedName>
        <fullName evidence="2">Uncharacterized protein</fullName>
    </submittedName>
</protein>
<dbReference type="AlphaFoldDB" id="A0ABD0K2F6"/>
<evidence type="ECO:0000256" key="1">
    <source>
        <dbReference type="SAM" id="SignalP"/>
    </source>
</evidence>
<proteinExistence type="predicted"/>
<feature type="chain" id="PRO_5044878174" evidence="1">
    <location>
        <begin position="16"/>
        <end position="138"/>
    </location>
</feature>
<name>A0ABD0K2F6_9CAEN</name>
<evidence type="ECO:0000313" key="3">
    <source>
        <dbReference type="Proteomes" id="UP001519460"/>
    </source>
</evidence>
<feature type="signal peptide" evidence="1">
    <location>
        <begin position="1"/>
        <end position="15"/>
    </location>
</feature>
<keyword evidence="3" id="KW-1185">Reference proteome</keyword>